<dbReference type="InterPro" id="IPR003313">
    <property type="entry name" value="AraC-bd"/>
</dbReference>
<evidence type="ECO:0000256" key="1">
    <source>
        <dbReference type="ARBA" id="ARBA00023015"/>
    </source>
</evidence>
<dbReference type="GO" id="GO:0003700">
    <property type="term" value="F:DNA-binding transcription factor activity"/>
    <property type="evidence" value="ECO:0007669"/>
    <property type="project" value="InterPro"/>
</dbReference>
<dbReference type="EMBL" id="CP019791">
    <property type="protein sequence ID" value="AQT68158.1"/>
    <property type="molecule type" value="Genomic_DNA"/>
</dbReference>
<evidence type="ECO:0000259" key="4">
    <source>
        <dbReference type="PROSITE" id="PS01124"/>
    </source>
</evidence>
<dbReference type="KEGG" id="alus:STSP2_01313"/>
<evidence type="ECO:0000313" key="6">
    <source>
        <dbReference type="Proteomes" id="UP000189674"/>
    </source>
</evidence>
<keyword evidence="2" id="KW-0238">DNA-binding</keyword>
<organism evidence="5 6">
    <name type="scientific">Anaerohalosphaera lusitana</name>
    <dbReference type="NCBI Taxonomy" id="1936003"/>
    <lineage>
        <taxon>Bacteria</taxon>
        <taxon>Pseudomonadati</taxon>
        <taxon>Planctomycetota</taxon>
        <taxon>Phycisphaerae</taxon>
        <taxon>Sedimentisphaerales</taxon>
        <taxon>Anaerohalosphaeraceae</taxon>
        <taxon>Anaerohalosphaera</taxon>
    </lineage>
</organism>
<dbReference type="OrthoDB" id="273555at2"/>
<dbReference type="Gene3D" id="1.10.10.60">
    <property type="entry name" value="Homeodomain-like"/>
    <property type="match status" value="2"/>
</dbReference>
<sequence>MNIWNVKFQVIQPLASFPRPLCIEREVHSSPSYYNEGPFRQGEKHCFIKYTLSGRGELRDSSGTYSLTPGTCFLCDVRAPEFEYYYPENAAEPWEFFWMGFIGDTATKMVRELIARNGNIYNLPPDTTIIRKLLKYKNYNGLTCDLTPFDALKLVTEVISALTASCWSQHPDDARSILVRRTQQMITDNITGPVRISEIAHQLTVSREHLSRVFKEHIGMTLQEYILRQKMILACKLLRETTLSNKQIAARLGYDRPTHFTRAFKSLLHVTPSQFKEMGMTALL</sequence>
<dbReference type="RefSeq" id="WP_146660911.1">
    <property type="nucleotide sequence ID" value="NZ_CP019791.1"/>
</dbReference>
<dbReference type="AlphaFoldDB" id="A0A1U9NK87"/>
<dbReference type="PANTHER" id="PTHR43280">
    <property type="entry name" value="ARAC-FAMILY TRANSCRIPTIONAL REGULATOR"/>
    <property type="match status" value="1"/>
</dbReference>
<feature type="domain" description="HTH araC/xylS-type" evidence="4">
    <location>
        <begin position="180"/>
        <end position="278"/>
    </location>
</feature>
<dbReference type="InterPro" id="IPR037923">
    <property type="entry name" value="HTH-like"/>
</dbReference>
<protein>
    <submittedName>
        <fullName evidence="5">Multiple antibiotic resistance protein MarA</fullName>
    </submittedName>
</protein>
<gene>
    <name evidence="5" type="primary">marA</name>
    <name evidence="5" type="ORF">STSP2_01313</name>
</gene>
<accession>A0A1U9NK87</accession>
<dbReference type="SUPFAM" id="SSF51215">
    <property type="entry name" value="Regulatory protein AraC"/>
    <property type="match status" value="1"/>
</dbReference>
<evidence type="ECO:0000256" key="2">
    <source>
        <dbReference type="ARBA" id="ARBA00023125"/>
    </source>
</evidence>
<keyword evidence="6" id="KW-1185">Reference proteome</keyword>
<reference evidence="6" key="1">
    <citation type="submission" date="2017-02" db="EMBL/GenBank/DDBJ databases">
        <title>Comparative genomics and description of representatives of a novel lineage of planctomycetes thriving in anoxic sediments.</title>
        <authorList>
            <person name="Spring S."/>
            <person name="Bunk B."/>
            <person name="Sproer C."/>
        </authorList>
    </citation>
    <scope>NUCLEOTIDE SEQUENCE [LARGE SCALE GENOMIC DNA]</scope>
    <source>
        <strain evidence="6">ST-NAGAB-D1</strain>
    </source>
</reference>
<dbReference type="InterPro" id="IPR018060">
    <property type="entry name" value="HTH_AraC"/>
</dbReference>
<dbReference type="Pfam" id="PF02311">
    <property type="entry name" value="AraC_binding"/>
    <property type="match status" value="1"/>
</dbReference>
<dbReference type="SMART" id="SM00342">
    <property type="entry name" value="HTH_ARAC"/>
    <property type="match status" value="1"/>
</dbReference>
<dbReference type="PROSITE" id="PS01124">
    <property type="entry name" value="HTH_ARAC_FAMILY_2"/>
    <property type="match status" value="1"/>
</dbReference>
<keyword evidence="3" id="KW-0804">Transcription</keyword>
<keyword evidence="1" id="KW-0805">Transcription regulation</keyword>
<dbReference type="Gene3D" id="2.60.120.280">
    <property type="entry name" value="Regulatory protein AraC"/>
    <property type="match status" value="1"/>
</dbReference>
<dbReference type="Pfam" id="PF12833">
    <property type="entry name" value="HTH_18"/>
    <property type="match status" value="1"/>
</dbReference>
<evidence type="ECO:0000313" key="5">
    <source>
        <dbReference type="EMBL" id="AQT68158.1"/>
    </source>
</evidence>
<dbReference type="Proteomes" id="UP000189674">
    <property type="component" value="Chromosome"/>
</dbReference>
<dbReference type="SUPFAM" id="SSF46689">
    <property type="entry name" value="Homeodomain-like"/>
    <property type="match status" value="2"/>
</dbReference>
<dbReference type="PANTHER" id="PTHR43280:SF2">
    <property type="entry name" value="HTH-TYPE TRANSCRIPTIONAL REGULATOR EXSA"/>
    <property type="match status" value="1"/>
</dbReference>
<name>A0A1U9NK87_9BACT</name>
<proteinExistence type="predicted"/>
<dbReference type="GO" id="GO:0043565">
    <property type="term" value="F:sequence-specific DNA binding"/>
    <property type="evidence" value="ECO:0007669"/>
    <property type="project" value="InterPro"/>
</dbReference>
<dbReference type="STRING" id="1936003.STSP2_01313"/>
<dbReference type="InterPro" id="IPR009057">
    <property type="entry name" value="Homeodomain-like_sf"/>
</dbReference>
<evidence type="ECO:0000256" key="3">
    <source>
        <dbReference type="ARBA" id="ARBA00023163"/>
    </source>
</evidence>